<dbReference type="SUPFAM" id="SSF53067">
    <property type="entry name" value="Actin-like ATPase domain"/>
    <property type="match status" value="1"/>
</dbReference>
<accession>A0A931ND16</accession>
<gene>
    <name evidence="3 5" type="primary">glk</name>
    <name evidence="5" type="ORF">I7X43_02860</name>
</gene>
<dbReference type="CDD" id="cd24008">
    <property type="entry name" value="ASKHA_NBD_GLK"/>
    <property type="match status" value="1"/>
</dbReference>
<dbReference type="Pfam" id="PF02685">
    <property type="entry name" value="Glucokinase"/>
    <property type="match status" value="1"/>
</dbReference>
<dbReference type="GO" id="GO:0005829">
    <property type="term" value="C:cytosol"/>
    <property type="evidence" value="ECO:0007669"/>
    <property type="project" value="TreeGrafter"/>
</dbReference>
<reference evidence="5" key="1">
    <citation type="submission" date="2020-12" db="EMBL/GenBank/DDBJ databases">
        <title>The genome sequence of Inhella sp. 4Y17.</title>
        <authorList>
            <person name="Liu Y."/>
        </authorList>
    </citation>
    <scope>NUCLEOTIDE SEQUENCE</scope>
    <source>
        <strain evidence="5">4Y10</strain>
    </source>
</reference>
<dbReference type="EC" id="2.7.1.2" evidence="3"/>
<comment type="caution">
    <text evidence="3">Lacks conserved residue(s) required for the propagation of feature annotation.</text>
</comment>
<keyword evidence="3" id="KW-0067">ATP-binding</keyword>
<dbReference type="GO" id="GO:0005524">
    <property type="term" value="F:ATP binding"/>
    <property type="evidence" value="ECO:0007669"/>
    <property type="project" value="UniProtKB-UniRule"/>
</dbReference>
<dbReference type="PANTHER" id="PTHR47690:SF1">
    <property type="entry name" value="GLUCOKINASE"/>
    <property type="match status" value="1"/>
</dbReference>
<comment type="catalytic activity">
    <reaction evidence="3">
        <text>D-glucose + ATP = D-glucose 6-phosphate + ADP + H(+)</text>
        <dbReference type="Rhea" id="RHEA:17825"/>
        <dbReference type="ChEBI" id="CHEBI:4167"/>
        <dbReference type="ChEBI" id="CHEBI:15378"/>
        <dbReference type="ChEBI" id="CHEBI:30616"/>
        <dbReference type="ChEBI" id="CHEBI:61548"/>
        <dbReference type="ChEBI" id="CHEBI:456216"/>
        <dbReference type="EC" id="2.7.1.2"/>
    </reaction>
</comment>
<dbReference type="InterPro" id="IPR050201">
    <property type="entry name" value="Bacterial_glucokinase"/>
</dbReference>
<dbReference type="GO" id="GO:0005536">
    <property type="term" value="F:D-glucose binding"/>
    <property type="evidence" value="ECO:0007669"/>
    <property type="project" value="InterPro"/>
</dbReference>
<dbReference type="AlphaFoldDB" id="A0A931ND16"/>
<dbReference type="PANTHER" id="PTHR47690">
    <property type="entry name" value="GLUCOKINASE"/>
    <property type="match status" value="1"/>
</dbReference>
<dbReference type="Proteomes" id="UP000620139">
    <property type="component" value="Unassembled WGS sequence"/>
</dbReference>
<comment type="similarity">
    <text evidence="3 4">Belongs to the bacterial glucokinase family.</text>
</comment>
<keyword evidence="2 3" id="KW-0418">Kinase</keyword>
<dbReference type="Gene3D" id="3.40.367.20">
    <property type="match status" value="1"/>
</dbReference>
<comment type="subcellular location">
    <subcellularLocation>
        <location evidence="3">Cytoplasm</location>
    </subcellularLocation>
</comment>
<evidence type="ECO:0000313" key="6">
    <source>
        <dbReference type="Proteomes" id="UP000620139"/>
    </source>
</evidence>
<dbReference type="InterPro" id="IPR003836">
    <property type="entry name" value="Glucokinase"/>
</dbReference>
<name>A0A931ND16_9BURK</name>
<keyword evidence="6" id="KW-1185">Reference proteome</keyword>
<proteinExistence type="inferred from homology"/>
<dbReference type="NCBIfam" id="TIGR00749">
    <property type="entry name" value="glk"/>
    <property type="match status" value="1"/>
</dbReference>
<keyword evidence="3" id="KW-0963">Cytoplasm</keyword>
<dbReference type="GO" id="GO:0004340">
    <property type="term" value="F:glucokinase activity"/>
    <property type="evidence" value="ECO:0007669"/>
    <property type="project" value="UniProtKB-UniRule"/>
</dbReference>
<protein>
    <recommendedName>
        <fullName evidence="3">Glucokinase</fullName>
        <ecNumber evidence="3">2.7.1.2</ecNumber>
    </recommendedName>
    <alternativeName>
        <fullName evidence="3">Glucose kinase</fullName>
    </alternativeName>
</protein>
<keyword evidence="3" id="KW-0547">Nucleotide-binding</keyword>
<dbReference type="EMBL" id="JAEDAL010000001">
    <property type="protein sequence ID" value="MBH9551780.1"/>
    <property type="molecule type" value="Genomic_DNA"/>
</dbReference>
<evidence type="ECO:0000256" key="1">
    <source>
        <dbReference type="ARBA" id="ARBA00022679"/>
    </source>
</evidence>
<keyword evidence="3" id="KW-0324">Glycolysis</keyword>
<evidence type="ECO:0000313" key="5">
    <source>
        <dbReference type="EMBL" id="MBH9551780.1"/>
    </source>
</evidence>
<evidence type="ECO:0000256" key="3">
    <source>
        <dbReference type="HAMAP-Rule" id="MF_00524"/>
    </source>
</evidence>
<dbReference type="RefSeq" id="WP_198099379.1">
    <property type="nucleotide sequence ID" value="NZ_JAEDAL010000001.1"/>
</dbReference>
<sequence>MSPVFDSASIAPYPWLLADLGGSNARFAWVAGPGQELSAVRTLAVADHASLEDAIRAYLRGLGPVEAPRSAAIAVATAVTGDAVVFRNNPWSFSQQQLQAVLGLRQLCVLNDFEALALSLPRLRAAQWRPLGEGVPRFDVPVAVIGPGTGLGVAGLMPVPGGWLPVAGEGGHATLAPADDYESELLRVVRREFPHVSGERLLSGLGLPTLYAAVAAVEGQRAAVGVDAPWIVERGLGEGAEESDAVASRTLEVFCAMLGGFAGSVALSFGARGGVFIGGGIVPRLGARLDRSAFRARFEAKGRCQGYLAAIPTAVVTDGLAALDGAAQALSHVQN</sequence>
<dbReference type="GO" id="GO:0006096">
    <property type="term" value="P:glycolytic process"/>
    <property type="evidence" value="ECO:0007669"/>
    <property type="project" value="UniProtKB-UniRule"/>
</dbReference>
<dbReference type="InterPro" id="IPR043129">
    <property type="entry name" value="ATPase_NBD"/>
</dbReference>
<keyword evidence="1 3" id="KW-0808">Transferase</keyword>
<comment type="caution">
    <text evidence="5">The sequence shown here is derived from an EMBL/GenBank/DDBJ whole genome shotgun (WGS) entry which is preliminary data.</text>
</comment>
<dbReference type="HAMAP" id="MF_00524">
    <property type="entry name" value="Glucokinase"/>
    <property type="match status" value="1"/>
</dbReference>
<evidence type="ECO:0000256" key="4">
    <source>
        <dbReference type="RuleBase" id="RU004046"/>
    </source>
</evidence>
<evidence type="ECO:0000256" key="2">
    <source>
        <dbReference type="ARBA" id="ARBA00022777"/>
    </source>
</evidence>
<organism evidence="5 6">
    <name type="scientific">Inhella gelatinilytica</name>
    <dbReference type="NCBI Taxonomy" id="2795030"/>
    <lineage>
        <taxon>Bacteria</taxon>
        <taxon>Pseudomonadati</taxon>
        <taxon>Pseudomonadota</taxon>
        <taxon>Betaproteobacteria</taxon>
        <taxon>Burkholderiales</taxon>
        <taxon>Sphaerotilaceae</taxon>
        <taxon>Inhella</taxon>
    </lineage>
</organism>
<dbReference type="Gene3D" id="3.30.420.40">
    <property type="match status" value="1"/>
</dbReference>